<feature type="domain" description="Trimeric autotransporter adhesin YadA-like stalk" evidence="13">
    <location>
        <begin position="1204"/>
        <end position="1227"/>
    </location>
</feature>
<evidence type="ECO:0000313" key="16">
    <source>
        <dbReference type="Proteomes" id="UP000437875"/>
    </source>
</evidence>
<dbReference type="RefSeq" id="WP_157702488.1">
    <property type="nucleotide sequence ID" value="NZ_WSGM01000007.1"/>
</dbReference>
<keyword evidence="10" id="KW-0998">Cell outer membrane</keyword>
<feature type="domain" description="Trimeric autotransporter adhesin YadA-like stalk" evidence="13">
    <location>
        <begin position="601"/>
        <end position="643"/>
    </location>
</feature>
<evidence type="ECO:0000256" key="10">
    <source>
        <dbReference type="ARBA" id="ARBA00023237"/>
    </source>
</evidence>
<dbReference type="Gene3D" id="1.20.5.170">
    <property type="match status" value="4"/>
</dbReference>
<feature type="domain" description="Trimeric autotransporter adhesin YadA-like head" evidence="12">
    <location>
        <begin position="1160"/>
        <end position="1186"/>
    </location>
</feature>
<dbReference type="InterPro" id="IPR011049">
    <property type="entry name" value="Serralysin-like_metalloprot_C"/>
</dbReference>
<dbReference type="Gene3D" id="1.20.5.2280">
    <property type="match status" value="1"/>
</dbReference>
<dbReference type="Gene3D" id="2.60.40.4050">
    <property type="match status" value="1"/>
</dbReference>
<evidence type="ECO:0000256" key="2">
    <source>
        <dbReference type="ARBA" id="ARBA00004442"/>
    </source>
</evidence>
<feature type="domain" description="Trimeric autotransporter adhesin YadA-like head" evidence="12">
    <location>
        <begin position="227"/>
        <end position="253"/>
    </location>
</feature>
<feature type="domain" description="Trimeric autotransporter adhesin YadA-like head" evidence="12">
    <location>
        <begin position="1022"/>
        <end position="1048"/>
    </location>
</feature>
<dbReference type="SUPFAM" id="SSF54523">
    <property type="entry name" value="Pili subunits"/>
    <property type="match status" value="1"/>
</dbReference>
<dbReference type="InterPro" id="IPR045584">
    <property type="entry name" value="Pilin-like"/>
</dbReference>
<comment type="similarity">
    <text evidence="3">Belongs to the autotransporter-2 (AT-2) (TC 1.B.40) family.</text>
</comment>
<feature type="domain" description="Trimeric autotransporter adhesin YadA-like stalk" evidence="13">
    <location>
        <begin position="700"/>
        <end position="741"/>
    </location>
</feature>
<evidence type="ECO:0000256" key="7">
    <source>
        <dbReference type="ARBA" id="ARBA00022729"/>
    </source>
</evidence>
<comment type="subcellular location">
    <subcellularLocation>
        <location evidence="2">Cell outer membrane</location>
    </subcellularLocation>
    <subcellularLocation>
        <location evidence="1">Cell surface</location>
    </subcellularLocation>
</comment>
<feature type="domain" description="Trimeric autotransporter adhesin YadA-like stalk" evidence="13">
    <location>
        <begin position="1257"/>
        <end position="1289"/>
    </location>
</feature>
<feature type="domain" description="Trimeric autotransporter adhesin YadA-like head" evidence="12">
    <location>
        <begin position="199"/>
        <end position="225"/>
    </location>
</feature>
<dbReference type="Gene3D" id="2.150.10.10">
    <property type="entry name" value="Serralysin-like metalloprotease, C-terminal"/>
    <property type="match status" value="5"/>
</dbReference>
<feature type="domain" description="Trimeric autotransporter adhesin YadA-like head" evidence="12">
    <location>
        <begin position="352"/>
        <end position="378"/>
    </location>
</feature>
<feature type="domain" description="Trimeric autotransporter adhesin YadA-like stalk" evidence="13">
    <location>
        <begin position="476"/>
        <end position="504"/>
    </location>
</feature>
<reference evidence="15 16" key="1">
    <citation type="submission" date="2019-10" db="EMBL/GenBank/DDBJ databases">
        <title>Antimicrobial-resistant enteric bacteria are widely distributed amongst people, animals and the environment in northern Tanzania.</title>
        <authorList>
            <person name="Subbiah M."/>
            <person name="Call D.R."/>
        </authorList>
    </citation>
    <scope>NUCLEOTIDE SEQUENCE [LARGE SCALE GENOMIC DNA]</scope>
    <source>
        <strain evidence="15 16">TzEc067</strain>
    </source>
</reference>
<feature type="domain" description="Trimeric autotransporter adhesin YadA-like stalk" evidence="13">
    <location>
        <begin position="947"/>
        <end position="986"/>
    </location>
</feature>
<dbReference type="Gene3D" id="3.30.1300.30">
    <property type="entry name" value="GSPII I/J protein-like"/>
    <property type="match status" value="1"/>
</dbReference>
<keyword evidence="7" id="KW-0732">Signal</keyword>
<dbReference type="Pfam" id="PF13018">
    <property type="entry name" value="ESPR"/>
    <property type="match status" value="1"/>
</dbReference>
<dbReference type="InterPro" id="IPR005594">
    <property type="entry name" value="YadA_C"/>
</dbReference>
<evidence type="ECO:0000256" key="6">
    <source>
        <dbReference type="ARBA" id="ARBA00022692"/>
    </source>
</evidence>
<keyword evidence="8" id="KW-0653">Protein transport</keyword>
<proteinExistence type="inferred from homology"/>
<dbReference type="Gene3D" id="4.10.80.270">
    <property type="match status" value="5"/>
</dbReference>
<evidence type="ECO:0000256" key="8">
    <source>
        <dbReference type="ARBA" id="ARBA00022927"/>
    </source>
</evidence>
<feature type="domain" description="Trimeric autotransporter adhesin YadA-like stalk" evidence="13">
    <location>
        <begin position="1083"/>
        <end position="1123"/>
    </location>
</feature>
<evidence type="ECO:0000259" key="14">
    <source>
        <dbReference type="Pfam" id="PF13018"/>
    </source>
</evidence>
<keyword evidence="5" id="KW-1134">Transmembrane beta strand</keyword>
<dbReference type="Pfam" id="PF03895">
    <property type="entry name" value="YadA_anchor"/>
    <property type="match status" value="1"/>
</dbReference>
<keyword evidence="6" id="KW-0812">Transmembrane</keyword>
<evidence type="ECO:0000259" key="12">
    <source>
        <dbReference type="Pfam" id="PF05658"/>
    </source>
</evidence>
<feature type="domain" description="Trimeric autotransporter adhesin YadA-like stalk" evidence="13">
    <location>
        <begin position="382"/>
        <end position="423"/>
    </location>
</feature>
<gene>
    <name evidence="15" type="ORF">GP711_14175</name>
</gene>
<feature type="domain" description="Trimeric autotransporter adhesin YadA-like stalk" evidence="13">
    <location>
        <begin position="523"/>
        <end position="566"/>
    </location>
</feature>
<evidence type="ECO:0000259" key="13">
    <source>
        <dbReference type="Pfam" id="PF05662"/>
    </source>
</evidence>
<organism evidence="15 16">
    <name type="scientific">Escherichia coli</name>
    <dbReference type="NCBI Taxonomy" id="562"/>
    <lineage>
        <taxon>Bacteria</taxon>
        <taxon>Pseudomonadati</taxon>
        <taxon>Pseudomonadota</taxon>
        <taxon>Gammaproteobacteria</taxon>
        <taxon>Enterobacterales</taxon>
        <taxon>Enterobacteriaceae</taxon>
        <taxon>Escherichia</taxon>
    </lineage>
</organism>
<dbReference type="Pfam" id="PF05662">
    <property type="entry name" value="YadA_stalk"/>
    <property type="match status" value="10"/>
</dbReference>
<dbReference type="Pfam" id="PF05658">
    <property type="entry name" value="YadA_head"/>
    <property type="match status" value="11"/>
</dbReference>
<dbReference type="GO" id="GO:0009279">
    <property type="term" value="C:cell outer membrane"/>
    <property type="evidence" value="ECO:0007669"/>
    <property type="project" value="UniProtKB-SubCell"/>
</dbReference>
<name>A0A6D0FSB8_ECOLX</name>
<sequence>MNKIFKVIWNPATGSYNVASETAKSRGKKSGRSKLLISALVAGGLLSSFGALANAGDDTGIGVDHGYGFNNLGWVALGKGAEADTYNDTNGASTAVGFEARAQRKWSTAIGAQTVAGEASLAVGNDANASAERSISLGASSIAAGGYSIALGTEAESNGTRSIAQGAKAVSTGNYSIAIGDHSNTGADKAIALGNATKATAIMSIALGDSANASKEYSMALGASSKANGTDSLALGRLSLASAANAIAMGAESEAAENATAIGNNAHAKGVNSIAMGSGSIADKVNTIALGNGSQSLADNAIAIGQGNKANGTDAIALGNASLSSGLNSIALGKTSVVTGDNSLALGSNTNANGINSVALGADSIADQDNSVSVGSSSLQRKIVNVKNGAIKADSHDAINGSQLYAISDSIAKRLGGGSSVNPDDGTVNAPTYNLKNGNKNNVGSALTVLDENTLQWDQIKGKYSAVHGSSTTSVITDVANGTISAASKDAVNGSQLYDLQQDALLWNGTAFSAAHGTEATSKITNVTAGNLTASSTDAVNGSQLKTTNDNVTTNTTNIATNTTNITNLTDSVGDLKDDSLLWNKAAGAFSAAHGTEATSKITNLLAGKISSNSTDAINGSQLYGVADSFTSYLGGGADINNAGVLIAPTYTIGSKTYNNVGDALNAINSSFSTSISDALLWDSTANKFSAKHGGTNSIITNVADGTISSTSSDAVNGSQLYDTSKYIADALGGDAEVNADGTMTAPTYSIANEDYHSVGEALDALDDNALLWDEDAGAYNASHDGNASKITNVAAGDLSTTSTDAVNGSQLNATNILVTQNSQMINQLAGNTSETYIEENGAGINYVRTNDNGLAFNDASASGIGATAVGYNSVAEGDSSVAIGQGSSSSVDTGIALGSSSVSSRVIVKGSRNTSVTENGVVIGYDTTDGELLGALSIGDDGKYRQIINVADGSEAHDAVTVRQLQNAIGAVATTPTKYFHANSTAEDSLAVGEDSLAMGAKTIVNGNAGIGIGLNTLVLADAINGIAIGSNARANHADSIAMGNGSQTTRGAQTNYTAYNMDAPQNSVGEFSVGSEDGQRQITNVAAGSADTDAVNVGQLKVTDAQVSQNTQSITNLNTQVTNLDTRVTNIENGIGDIVTTGSTKYFKTNTDGADANAQGKDSVAIGSGSIAAADNSVALGTGSVADEENTISVGSSTNQRRITNVAAGVNATDAVNVSQLKSSEAGGVRYDTKADGSIDYSNITLGGGNGGTTRISNVSAGVNNNDAVNYAQLKQSVQETKQYTDQRMVEMDNKLSKTESKLSGGIASAMAMTGLPQAYTPGASMASIGGGTYNGESAVALGVSMVSANGRWVYKLQGSTNSQGEYSAALGAGIQW</sequence>
<dbReference type="InterPro" id="IPR008635">
    <property type="entry name" value="Coiled_stalk_dom"/>
</dbReference>
<evidence type="ECO:0000259" key="11">
    <source>
        <dbReference type="Pfam" id="PF03895"/>
    </source>
</evidence>
<accession>A0A6D0FSB8</accession>
<dbReference type="InterPro" id="IPR024973">
    <property type="entry name" value="ESPR"/>
</dbReference>
<keyword evidence="4" id="KW-0813">Transport</keyword>
<evidence type="ECO:0000313" key="15">
    <source>
        <dbReference type="EMBL" id="KAE9731043.1"/>
    </source>
</evidence>
<dbReference type="InterPro" id="IPR008640">
    <property type="entry name" value="Adhesin_Head_dom"/>
</dbReference>
<feature type="domain" description="Trimeric autotransporter adhesin YadA-like head" evidence="12">
    <location>
        <begin position="862"/>
        <end position="888"/>
    </location>
</feature>
<evidence type="ECO:0000256" key="1">
    <source>
        <dbReference type="ARBA" id="ARBA00004241"/>
    </source>
</evidence>
<dbReference type="GO" id="GO:0009986">
    <property type="term" value="C:cell surface"/>
    <property type="evidence" value="ECO:0007669"/>
    <property type="project" value="UniProtKB-SubCell"/>
</dbReference>
<dbReference type="CDD" id="cd12820">
    <property type="entry name" value="LbR_YadA-like"/>
    <property type="match status" value="2"/>
</dbReference>
<dbReference type="Proteomes" id="UP000437875">
    <property type="component" value="Unassembled WGS sequence"/>
</dbReference>
<evidence type="ECO:0000256" key="3">
    <source>
        <dbReference type="ARBA" id="ARBA00005848"/>
    </source>
</evidence>
<feature type="domain" description="Trimeric autotransporter adhesin YadA-like stalk" evidence="13">
    <location>
        <begin position="790"/>
        <end position="833"/>
    </location>
</feature>
<feature type="domain" description="Trimeric autotransporter adhesin YadA-like head" evidence="12">
    <location>
        <begin position="325"/>
        <end position="350"/>
    </location>
</feature>
<keyword evidence="9" id="KW-0472">Membrane</keyword>
<dbReference type="Gene3D" id="6.10.250.2040">
    <property type="match status" value="2"/>
</dbReference>
<feature type="domain" description="Trimeric autotransporter adhesin YadA-like head" evidence="12">
    <location>
        <begin position="158"/>
        <end position="183"/>
    </location>
</feature>
<comment type="caution">
    <text evidence="15">The sequence shown here is derived from an EMBL/GenBank/DDBJ whole genome shotgun (WGS) entry which is preliminary data.</text>
</comment>
<protein>
    <submittedName>
        <fullName evidence="15">Adhesin</fullName>
    </submittedName>
</protein>
<evidence type="ECO:0000256" key="4">
    <source>
        <dbReference type="ARBA" id="ARBA00022448"/>
    </source>
</evidence>
<evidence type="ECO:0000256" key="5">
    <source>
        <dbReference type="ARBA" id="ARBA00022452"/>
    </source>
</evidence>
<dbReference type="GO" id="GO:0015031">
    <property type="term" value="P:protein transport"/>
    <property type="evidence" value="ECO:0007669"/>
    <property type="project" value="UniProtKB-KW"/>
</dbReference>
<evidence type="ECO:0000256" key="9">
    <source>
        <dbReference type="ARBA" id="ARBA00023136"/>
    </source>
</evidence>
<feature type="domain" description="Trimeric autotransporter adhesin YadA-like head" evidence="12">
    <location>
        <begin position="282"/>
        <end position="307"/>
    </location>
</feature>
<feature type="domain" description="Trimeric autotransporter adhesin YadA-like head" evidence="12">
    <location>
        <begin position="257"/>
        <end position="280"/>
    </location>
</feature>
<dbReference type="EMBL" id="WSGM01000007">
    <property type="protein sequence ID" value="KAE9731043.1"/>
    <property type="molecule type" value="Genomic_DNA"/>
</dbReference>
<dbReference type="SUPFAM" id="SSF101967">
    <property type="entry name" value="Adhesin YadA, collagen-binding domain"/>
    <property type="match status" value="10"/>
</dbReference>
<feature type="domain" description="ESPR" evidence="14">
    <location>
        <begin position="1"/>
        <end position="48"/>
    </location>
</feature>
<feature type="domain" description="Trimeric autotransporter adhesin YadA-like head" evidence="12">
    <location>
        <begin position="117"/>
        <end position="141"/>
    </location>
</feature>
<feature type="domain" description="Trimeric autotransporter adhesin YadA-like C-terminal membrane anchor" evidence="11">
    <location>
        <begin position="1319"/>
        <end position="1379"/>
    </location>
</feature>